<evidence type="ECO:0000256" key="6">
    <source>
        <dbReference type="ARBA" id="ARBA00067005"/>
    </source>
</evidence>
<dbReference type="EC" id="4.3.1.7" evidence="6 8"/>
<dbReference type="GO" id="GO:0008851">
    <property type="term" value="F:ethanolamine ammonia-lyase activity"/>
    <property type="evidence" value="ECO:0007669"/>
    <property type="project" value="UniProtKB-UniRule"/>
</dbReference>
<reference evidence="9 10" key="1">
    <citation type="submission" date="2016-10" db="EMBL/GenBank/DDBJ databases">
        <authorList>
            <person name="de Groot N.N."/>
        </authorList>
    </citation>
    <scope>NUCLEOTIDE SEQUENCE [LARGE SCALE GENOMIC DNA]</scope>
    <source>
        <strain evidence="9 10">APO</strain>
    </source>
</reference>
<feature type="binding site" evidence="8">
    <location>
        <position position="211"/>
    </location>
    <ligand>
        <name>adenosylcob(III)alamin</name>
        <dbReference type="ChEBI" id="CHEBI:18408"/>
    </ligand>
</feature>
<gene>
    <name evidence="8" type="primary">eutC</name>
    <name evidence="9" type="ORF">SAMN05192546_103348</name>
</gene>
<dbReference type="GO" id="GO:0031471">
    <property type="term" value="C:ethanolamine degradation polyhedral organelle"/>
    <property type="evidence" value="ECO:0007669"/>
    <property type="project" value="UniProtKB-UniRule"/>
</dbReference>
<dbReference type="InterPro" id="IPR009246">
    <property type="entry name" value="EutC"/>
</dbReference>
<keyword evidence="2 8" id="KW-0456">Lyase</keyword>
<comment type="similarity">
    <text evidence="8">Belongs to the EutC family.</text>
</comment>
<dbReference type="NCBIfam" id="NF003971">
    <property type="entry name" value="PRK05465.1"/>
    <property type="match status" value="1"/>
</dbReference>
<comment type="subcellular location">
    <subcellularLocation>
        <location evidence="8">Bacterial microcompartment</location>
    </subcellularLocation>
</comment>
<dbReference type="AlphaFoldDB" id="A0A1H3LTT1"/>
<dbReference type="GO" id="GO:0009350">
    <property type="term" value="C:ethanolamine ammonia-lyase complex"/>
    <property type="evidence" value="ECO:0007669"/>
    <property type="project" value="UniProtKB-UniRule"/>
</dbReference>
<feature type="binding site" evidence="8">
    <location>
        <position position="232"/>
    </location>
    <ligand>
        <name>adenosylcob(III)alamin</name>
        <dbReference type="ChEBI" id="CHEBI:18408"/>
    </ligand>
</feature>
<name>A0A1H3LTT1_9FIRM</name>
<keyword evidence="3 8" id="KW-0170">Cobalt</keyword>
<protein>
    <recommendedName>
        <fullName evidence="7 8">Ethanolamine ammonia-lyase small subunit</fullName>
        <shortName evidence="8">EAL small subunit</shortName>
        <ecNumber evidence="6 8">4.3.1.7</ecNumber>
    </recommendedName>
</protein>
<dbReference type="EMBL" id="FNPV01000003">
    <property type="protein sequence ID" value="SDY67378.1"/>
    <property type="molecule type" value="Genomic_DNA"/>
</dbReference>
<evidence type="ECO:0000256" key="1">
    <source>
        <dbReference type="ARBA" id="ARBA00022628"/>
    </source>
</evidence>
<evidence type="ECO:0000256" key="5">
    <source>
        <dbReference type="ARBA" id="ARBA00052081"/>
    </source>
</evidence>
<dbReference type="Pfam" id="PF05985">
    <property type="entry name" value="EutC"/>
    <property type="match status" value="1"/>
</dbReference>
<dbReference type="PANTHER" id="PTHR39330">
    <property type="entry name" value="ETHANOLAMINE AMMONIA-LYASE LIGHT CHAIN"/>
    <property type="match status" value="1"/>
</dbReference>
<sequence length="298" mass="32912">MNENQLKSIIEEVIREHQLSKEPGREESHSSAPVQPVMTEIPETIKEKDSVTGYRIEDYLVVPDPENKEAYANYKKSTPARVGIWRAGPRYTTPTYLRFRADHAVAQDAVFTDVCDELIEANGWQKLQTLVADKDEYLTRPDLGRKLDEESVEALRKLNATPPTVQVYVADGLSSTAIETNAVDALKTIEMGLKNQGIQMGVPFFLKYGRVPSMDQVSELTGAQVTAVLIGERPGLATGESMSCYMIYQGKVGNPESSRTVISNIHQSGTPAVEAGAHIAEIIQKILHEKKSGVDLKL</sequence>
<dbReference type="Gene3D" id="3.40.50.11240">
    <property type="entry name" value="Ethanolamine ammonia-lyase light chain (EutC)"/>
    <property type="match status" value="1"/>
</dbReference>
<comment type="function">
    <text evidence="8">Catalyzes the deamination of various vicinal amino-alcohols to oxo compounds. Allows this organism to utilize ethanolamine as the sole source of nitrogen and carbon in the presence of external vitamin B12.</text>
</comment>
<evidence type="ECO:0000256" key="4">
    <source>
        <dbReference type="ARBA" id="ARBA00024446"/>
    </source>
</evidence>
<dbReference type="InterPro" id="IPR042255">
    <property type="entry name" value="EutC_N"/>
</dbReference>
<dbReference type="STRING" id="159292.SAMN05192546_103348"/>
<proteinExistence type="inferred from homology"/>
<evidence type="ECO:0000313" key="9">
    <source>
        <dbReference type="EMBL" id="SDY67378.1"/>
    </source>
</evidence>
<evidence type="ECO:0000256" key="8">
    <source>
        <dbReference type="HAMAP-Rule" id="MF_00601"/>
    </source>
</evidence>
<comment type="cofactor">
    <cofactor evidence="8">
        <name>adenosylcob(III)alamin</name>
        <dbReference type="ChEBI" id="CHEBI:18408"/>
    </cofactor>
    <text evidence="8">Binds between the large and small subunits.</text>
</comment>
<dbReference type="Gene3D" id="1.10.30.40">
    <property type="entry name" value="Ethanolamine ammonia-lyase light chain (EutC), N-terminal domain"/>
    <property type="match status" value="1"/>
</dbReference>
<evidence type="ECO:0000256" key="2">
    <source>
        <dbReference type="ARBA" id="ARBA00023239"/>
    </source>
</evidence>
<dbReference type="FunFam" id="3.40.50.11240:FF:000001">
    <property type="entry name" value="Ethanolamine ammonia-lyase light chain"/>
    <property type="match status" value="1"/>
</dbReference>
<organism evidence="9 10">
    <name type="scientific">Tindallia californiensis</name>
    <dbReference type="NCBI Taxonomy" id="159292"/>
    <lineage>
        <taxon>Bacteria</taxon>
        <taxon>Bacillati</taxon>
        <taxon>Bacillota</taxon>
        <taxon>Clostridia</taxon>
        <taxon>Peptostreptococcales</taxon>
        <taxon>Tindalliaceae</taxon>
        <taxon>Tindallia</taxon>
    </lineage>
</organism>
<dbReference type="InterPro" id="IPR042251">
    <property type="entry name" value="EutC_C"/>
</dbReference>
<dbReference type="HAMAP" id="MF_00601">
    <property type="entry name" value="EutC"/>
    <property type="match status" value="1"/>
</dbReference>
<dbReference type="PANTHER" id="PTHR39330:SF1">
    <property type="entry name" value="ETHANOLAMINE AMMONIA-LYASE SMALL SUBUNIT"/>
    <property type="match status" value="1"/>
</dbReference>
<dbReference type="Proteomes" id="UP000199230">
    <property type="component" value="Unassembled WGS sequence"/>
</dbReference>
<keyword evidence="10" id="KW-1185">Reference proteome</keyword>
<comment type="pathway">
    <text evidence="8">Amine and polyamine degradation; ethanolamine degradation.</text>
</comment>
<evidence type="ECO:0000256" key="7">
    <source>
        <dbReference type="ARBA" id="ARBA00069181"/>
    </source>
</evidence>
<evidence type="ECO:0000256" key="3">
    <source>
        <dbReference type="ARBA" id="ARBA00023285"/>
    </source>
</evidence>
<dbReference type="OrthoDB" id="114248at2"/>
<keyword evidence="4 8" id="KW-1283">Bacterial microcompartment</keyword>
<dbReference type="UniPathway" id="UPA00560"/>
<accession>A0A1H3LTT1</accession>
<dbReference type="GO" id="GO:0031419">
    <property type="term" value="F:cobalamin binding"/>
    <property type="evidence" value="ECO:0007669"/>
    <property type="project" value="UniProtKB-UniRule"/>
</dbReference>
<dbReference type="RefSeq" id="WP_093312214.1">
    <property type="nucleotide sequence ID" value="NZ_FNPV01000003.1"/>
</dbReference>
<comment type="subunit">
    <text evidence="8">The basic unit is a heterodimer which dimerizes to form tetramers. The heterotetramers trimerize; 6 large subunits form a core ring with 6 small subunits projecting outwards.</text>
</comment>
<keyword evidence="1 8" id="KW-0846">Cobalamin</keyword>
<dbReference type="GO" id="GO:0006520">
    <property type="term" value="P:amino acid metabolic process"/>
    <property type="evidence" value="ECO:0007669"/>
    <property type="project" value="InterPro"/>
</dbReference>
<dbReference type="PIRSF" id="PIRSF018982">
    <property type="entry name" value="EutC"/>
    <property type="match status" value="1"/>
</dbReference>
<evidence type="ECO:0000313" key="10">
    <source>
        <dbReference type="Proteomes" id="UP000199230"/>
    </source>
</evidence>
<comment type="catalytic activity">
    <reaction evidence="5 8">
        <text>ethanolamine = acetaldehyde + NH4(+)</text>
        <dbReference type="Rhea" id="RHEA:15313"/>
        <dbReference type="ChEBI" id="CHEBI:15343"/>
        <dbReference type="ChEBI" id="CHEBI:28938"/>
        <dbReference type="ChEBI" id="CHEBI:57603"/>
        <dbReference type="EC" id="4.3.1.7"/>
    </reaction>
</comment>
<dbReference type="GO" id="GO:0046336">
    <property type="term" value="P:ethanolamine catabolic process"/>
    <property type="evidence" value="ECO:0007669"/>
    <property type="project" value="UniProtKB-UniRule"/>
</dbReference>